<keyword evidence="2" id="KW-1185">Reference proteome</keyword>
<dbReference type="EMBL" id="CP035807">
    <property type="protein sequence ID" value="QEN04354.1"/>
    <property type="molecule type" value="Genomic_DNA"/>
</dbReference>
<evidence type="ECO:0008006" key="3">
    <source>
        <dbReference type="Google" id="ProtNLM"/>
    </source>
</evidence>
<dbReference type="Proteomes" id="UP000323824">
    <property type="component" value="Chromosome"/>
</dbReference>
<dbReference type="PROSITE" id="PS51257">
    <property type="entry name" value="PROKAR_LIPOPROTEIN"/>
    <property type="match status" value="1"/>
</dbReference>
<sequence>MKNKIILILISIFFISCNLFNNNRAFSKESWENDPDHRYEMIDDLKNSYLKIGMNKDDVIDLLGEPESESSVYYLGNSSNYNPNPEFLDIKYSNNKVLSFGVFEG</sequence>
<gene>
    <name evidence="1" type="ORF">EW093_06445</name>
</gene>
<evidence type="ECO:0000313" key="1">
    <source>
        <dbReference type="EMBL" id="QEN04354.1"/>
    </source>
</evidence>
<dbReference type="OrthoDB" id="1135060at2"/>
<name>A0A5C1QCG1_9SPIO</name>
<reference evidence="1 2" key="1">
    <citation type="submission" date="2019-02" db="EMBL/GenBank/DDBJ databases">
        <authorList>
            <person name="Fomenkov A."/>
            <person name="Dubinina G."/>
            <person name="Grabovich M."/>
            <person name="Vincze T."/>
            <person name="Roberts R.J."/>
        </authorList>
    </citation>
    <scope>NUCLEOTIDE SEQUENCE [LARGE SCALE GENOMIC DNA]</scope>
    <source>
        <strain evidence="1 2">P</strain>
    </source>
</reference>
<dbReference type="RefSeq" id="WP_149567601.1">
    <property type="nucleotide sequence ID" value="NZ_CP035807.1"/>
</dbReference>
<dbReference type="AlphaFoldDB" id="A0A5C1QCG1"/>
<organism evidence="1 2">
    <name type="scientific">Thiospirochaeta perfilievii</name>
    <dbReference type="NCBI Taxonomy" id="252967"/>
    <lineage>
        <taxon>Bacteria</taxon>
        <taxon>Pseudomonadati</taxon>
        <taxon>Spirochaetota</taxon>
        <taxon>Spirochaetia</taxon>
        <taxon>Spirochaetales</taxon>
        <taxon>Spirochaetaceae</taxon>
        <taxon>Thiospirochaeta</taxon>
    </lineage>
</organism>
<evidence type="ECO:0000313" key="2">
    <source>
        <dbReference type="Proteomes" id="UP000323824"/>
    </source>
</evidence>
<accession>A0A5C1QCG1</accession>
<proteinExistence type="predicted"/>
<protein>
    <recommendedName>
        <fullName evidence="3">Outer membrane protein assembly factor BamE</fullName>
    </recommendedName>
</protein>
<dbReference type="KEGG" id="sper:EW093_06445"/>
<reference evidence="1 2" key="2">
    <citation type="submission" date="2019-09" db="EMBL/GenBank/DDBJ databases">
        <title>Complete Genome Sequence and Methylome Analysis of free living Spirochaetas.</title>
        <authorList>
            <person name="Leshcheva N."/>
            <person name="Mikheeva N."/>
        </authorList>
    </citation>
    <scope>NUCLEOTIDE SEQUENCE [LARGE SCALE GENOMIC DNA]</scope>
    <source>
        <strain evidence="1 2">P</strain>
    </source>
</reference>